<evidence type="ECO:0000259" key="1">
    <source>
        <dbReference type="Pfam" id="PF13225"/>
    </source>
</evidence>
<sequence>MSERENLLDRLLVARFRRICRRNSGFGSGLAGYAGAMDQVRQIAAAGDERRRAIIDADLRDLFSRPVLAVLRPVARRWPDGLARVVVRLMPAGFRWLVGPIAVRDATTIKIPRCRFLAEGGADACLRVCRTPTASFFAEQVGLRAELRPDLTAGSCTIRFGTSAVSR</sequence>
<reference evidence="3" key="1">
    <citation type="submission" date="2016-10" db="EMBL/GenBank/DDBJ databases">
        <authorList>
            <person name="Varghese N."/>
            <person name="Submissions S."/>
        </authorList>
    </citation>
    <scope>NUCLEOTIDE SEQUENCE [LARGE SCALE GENOMIC DNA]</scope>
    <source>
        <strain evidence="3">CGMCC 4.6609</strain>
    </source>
</reference>
<evidence type="ECO:0000313" key="2">
    <source>
        <dbReference type="EMBL" id="SDP97538.1"/>
    </source>
</evidence>
<dbReference type="AlphaFoldDB" id="A0A1H0X3K1"/>
<proteinExistence type="predicted"/>
<dbReference type="GO" id="GO:0005506">
    <property type="term" value="F:iron ion binding"/>
    <property type="evidence" value="ECO:0007669"/>
    <property type="project" value="InterPro"/>
</dbReference>
<dbReference type="OrthoDB" id="5184564at2"/>
<protein>
    <recommendedName>
        <fullName evidence="1">Beta-carotene isomerase D27-like C-terminal domain-containing protein</fullName>
    </recommendedName>
</protein>
<gene>
    <name evidence="2" type="ORF">SAMN05421507_13213</name>
</gene>
<accession>A0A1H0X3K1</accession>
<dbReference type="InterPro" id="IPR038938">
    <property type="entry name" value="D27-like"/>
</dbReference>
<dbReference type="STRING" id="641025.SAMN05421507_13213"/>
<dbReference type="RefSeq" id="WP_090105166.1">
    <property type="nucleotide sequence ID" value="NZ_FNIX01000032.1"/>
</dbReference>
<keyword evidence="3" id="KW-1185">Reference proteome</keyword>
<dbReference type="EMBL" id="FNIX01000032">
    <property type="protein sequence ID" value="SDP97538.1"/>
    <property type="molecule type" value="Genomic_DNA"/>
</dbReference>
<dbReference type="InterPro" id="IPR025114">
    <property type="entry name" value="D27-like_C"/>
</dbReference>
<dbReference type="Pfam" id="PF13225">
    <property type="entry name" value="D27-like_C"/>
    <property type="match status" value="1"/>
</dbReference>
<organism evidence="2 3">
    <name type="scientific">Lentzea jiangxiensis</name>
    <dbReference type="NCBI Taxonomy" id="641025"/>
    <lineage>
        <taxon>Bacteria</taxon>
        <taxon>Bacillati</taxon>
        <taxon>Actinomycetota</taxon>
        <taxon>Actinomycetes</taxon>
        <taxon>Pseudonocardiales</taxon>
        <taxon>Pseudonocardiaceae</taxon>
        <taxon>Lentzea</taxon>
    </lineage>
</organism>
<evidence type="ECO:0000313" key="3">
    <source>
        <dbReference type="Proteomes" id="UP000199691"/>
    </source>
</evidence>
<dbReference type="PANTHER" id="PTHR33591:SF2">
    <property type="entry name" value="BETA-CAROTENE ISOMERASE D27"/>
    <property type="match status" value="1"/>
</dbReference>
<name>A0A1H0X3K1_9PSEU</name>
<dbReference type="Proteomes" id="UP000199691">
    <property type="component" value="Unassembled WGS sequence"/>
</dbReference>
<feature type="domain" description="Beta-carotene isomerase D27-like C-terminal" evidence="1">
    <location>
        <begin position="105"/>
        <end position="165"/>
    </location>
</feature>
<dbReference type="PANTHER" id="PTHR33591">
    <property type="entry name" value="BETA-CAROTENE ISOMERASE D27"/>
    <property type="match status" value="1"/>
</dbReference>